<evidence type="ECO:0000313" key="1">
    <source>
        <dbReference type="EMBL" id="KOF63383.1"/>
    </source>
</evidence>
<dbReference type="EMBL" id="KQ431041">
    <property type="protein sequence ID" value="KOF63383.1"/>
    <property type="molecule type" value="Genomic_DNA"/>
</dbReference>
<proteinExistence type="predicted"/>
<dbReference type="AlphaFoldDB" id="A0A0L8FI72"/>
<sequence>MIYYNSKVFAEKRNFAYVPFYNKNPQTLNKPRMCVSILIFWRYDNKYYTDLITFISTLGRHEKDKMTWETVQAPSTSFTDMCTCKINDVV</sequence>
<gene>
    <name evidence="1" type="ORF">OCBIM_22019187mg</name>
</gene>
<protein>
    <submittedName>
        <fullName evidence="1">Uncharacterized protein</fullName>
    </submittedName>
</protein>
<name>A0A0L8FI72_OCTBM</name>
<organism evidence="1">
    <name type="scientific">Octopus bimaculoides</name>
    <name type="common">California two-spotted octopus</name>
    <dbReference type="NCBI Taxonomy" id="37653"/>
    <lineage>
        <taxon>Eukaryota</taxon>
        <taxon>Metazoa</taxon>
        <taxon>Spiralia</taxon>
        <taxon>Lophotrochozoa</taxon>
        <taxon>Mollusca</taxon>
        <taxon>Cephalopoda</taxon>
        <taxon>Coleoidea</taxon>
        <taxon>Octopodiformes</taxon>
        <taxon>Octopoda</taxon>
        <taxon>Incirrata</taxon>
        <taxon>Octopodidae</taxon>
        <taxon>Octopus</taxon>
    </lineage>
</organism>
<accession>A0A0L8FI72</accession>
<reference evidence="1" key="1">
    <citation type="submission" date="2015-07" db="EMBL/GenBank/DDBJ databases">
        <title>MeaNS - Measles Nucleotide Surveillance Program.</title>
        <authorList>
            <person name="Tran T."/>
            <person name="Druce J."/>
        </authorList>
    </citation>
    <scope>NUCLEOTIDE SEQUENCE</scope>
    <source>
        <strain evidence="1">UCB-OBI-ISO-001</strain>
        <tissue evidence="1">Gonad</tissue>
    </source>
</reference>